<dbReference type="Proteomes" id="UP000024635">
    <property type="component" value="Unassembled WGS sequence"/>
</dbReference>
<organism evidence="1 2">
    <name type="scientific">Ancylostoma ceylanicum</name>
    <dbReference type="NCBI Taxonomy" id="53326"/>
    <lineage>
        <taxon>Eukaryota</taxon>
        <taxon>Metazoa</taxon>
        <taxon>Ecdysozoa</taxon>
        <taxon>Nematoda</taxon>
        <taxon>Chromadorea</taxon>
        <taxon>Rhabditida</taxon>
        <taxon>Rhabditina</taxon>
        <taxon>Rhabditomorpha</taxon>
        <taxon>Strongyloidea</taxon>
        <taxon>Ancylostomatidae</taxon>
        <taxon>Ancylostomatinae</taxon>
        <taxon>Ancylostoma</taxon>
    </lineage>
</organism>
<gene>
    <name evidence="1" type="primary">Acey_s0068.g144</name>
    <name evidence="1" type="ORF">Y032_0068g144</name>
</gene>
<protein>
    <submittedName>
        <fullName evidence="1">Uncharacterized protein</fullName>
    </submittedName>
</protein>
<reference evidence="2" key="1">
    <citation type="journal article" date="2015" name="Nat. Genet.">
        <title>The genome and transcriptome of the zoonotic hookworm Ancylostoma ceylanicum identify infection-specific gene families.</title>
        <authorList>
            <person name="Schwarz E.M."/>
            <person name="Hu Y."/>
            <person name="Antoshechkin I."/>
            <person name="Miller M.M."/>
            <person name="Sternberg P.W."/>
            <person name="Aroian R.V."/>
        </authorList>
    </citation>
    <scope>NUCLEOTIDE SEQUENCE</scope>
    <source>
        <strain evidence="2">HY135</strain>
    </source>
</reference>
<keyword evidence="2" id="KW-1185">Reference proteome</keyword>
<evidence type="ECO:0000313" key="2">
    <source>
        <dbReference type="Proteomes" id="UP000024635"/>
    </source>
</evidence>
<proteinExistence type="predicted"/>
<accession>A0A016TYX4</accession>
<sequence>MACFTATLSLRPFTTESFRATDPTPTCYPTQIVDGVAVEYATALKWAIRQDNYQISPEPCKQYSMPIFRHRSSSQTNAHPFMWQQ</sequence>
<comment type="caution">
    <text evidence="1">The sequence shown here is derived from an EMBL/GenBank/DDBJ whole genome shotgun (WGS) entry which is preliminary data.</text>
</comment>
<name>A0A016TYX4_9BILA</name>
<evidence type="ECO:0000313" key="1">
    <source>
        <dbReference type="EMBL" id="EYC07817.1"/>
    </source>
</evidence>
<dbReference type="EMBL" id="JARK01001404">
    <property type="protein sequence ID" value="EYC07817.1"/>
    <property type="molecule type" value="Genomic_DNA"/>
</dbReference>
<dbReference type="AlphaFoldDB" id="A0A016TYX4"/>